<dbReference type="InterPro" id="IPR050438">
    <property type="entry name" value="LMW_PTPase"/>
</dbReference>
<dbReference type="InterPro" id="IPR023485">
    <property type="entry name" value="Ptyr_pPase"/>
</dbReference>
<dbReference type="Gene3D" id="3.40.50.2300">
    <property type="match status" value="1"/>
</dbReference>
<dbReference type="SUPFAM" id="SSF52788">
    <property type="entry name" value="Phosphotyrosine protein phosphatases I"/>
    <property type="match status" value="1"/>
</dbReference>
<dbReference type="Proteomes" id="UP000501812">
    <property type="component" value="Chromosome"/>
</dbReference>
<dbReference type="AlphaFoldDB" id="A0A858RMQ5"/>
<comment type="catalytic activity">
    <reaction evidence="2">
        <text>O-phospho-L-tyrosyl-[protein] + H2O = L-tyrosyl-[protein] + phosphate</text>
        <dbReference type="Rhea" id="RHEA:10684"/>
        <dbReference type="Rhea" id="RHEA-COMP:10136"/>
        <dbReference type="Rhea" id="RHEA-COMP:20101"/>
        <dbReference type="ChEBI" id="CHEBI:15377"/>
        <dbReference type="ChEBI" id="CHEBI:43474"/>
        <dbReference type="ChEBI" id="CHEBI:46858"/>
        <dbReference type="ChEBI" id="CHEBI:61978"/>
        <dbReference type="EC" id="3.1.3.48"/>
    </reaction>
</comment>
<evidence type="ECO:0000256" key="1">
    <source>
        <dbReference type="ARBA" id="ARBA00013064"/>
    </source>
</evidence>
<dbReference type="KEGG" id="luo:HHL09_17270"/>
<feature type="domain" description="Phosphotyrosine protein phosphatase I" evidence="3">
    <location>
        <begin position="1"/>
        <end position="133"/>
    </location>
</feature>
<reference evidence="4 5" key="1">
    <citation type="submission" date="2020-04" db="EMBL/GenBank/DDBJ databases">
        <title>Luteolibacter sp. G-1-1-1 isolated from soil.</title>
        <authorList>
            <person name="Dahal R.H."/>
        </authorList>
    </citation>
    <scope>NUCLEOTIDE SEQUENCE [LARGE SCALE GENOMIC DNA]</scope>
    <source>
        <strain evidence="4 5">G-1-1-1</strain>
    </source>
</reference>
<accession>A0A858RMQ5</accession>
<dbReference type="EC" id="3.1.3.48" evidence="1"/>
<dbReference type="InterPro" id="IPR036196">
    <property type="entry name" value="Ptyr_pPase_sf"/>
</dbReference>
<dbReference type="SMART" id="SM00226">
    <property type="entry name" value="LMWPc"/>
    <property type="match status" value="1"/>
</dbReference>
<dbReference type="PANTHER" id="PTHR11717:SF31">
    <property type="entry name" value="LOW MOLECULAR WEIGHT PROTEIN-TYROSINE-PHOSPHATASE ETP-RELATED"/>
    <property type="match status" value="1"/>
</dbReference>
<evidence type="ECO:0000313" key="4">
    <source>
        <dbReference type="EMBL" id="QJE97460.1"/>
    </source>
</evidence>
<protein>
    <recommendedName>
        <fullName evidence="1">protein-tyrosine-phosphatase</fullName>
        <ecNumber evidence="1">3.1.3.48</ecNumber>
    </recommendedName>
</protein>
<name>A0A858RMQ5_9BACT</name>
<dbReference type="PANTHER" id="PTHR11717">
    <property type="entry name" value="LOW MOLECULAR WEIGHT PROTEIN TYROSINE PHOSPHATASE"/>
    <property type="match status" value="1"/>
</dbReference>
<dbReference type="Pfam" id="PF01451">
    <property type="entry name" value="LMWPc"/>
    <property type="match status" value="1"/>
</dbReference>
<dbReference type="GO" id="GO:0004725">
    <property type="term" value="F:protein tyrosine phosphatase activity"/>
    <property type="evidence" value="ECO:0007669"/>
    <property type="project" value="UniProtKB-EC"/>
</dbReference>
<organism evidence="4 5">
    <name type="scientific">Luteolibacter luteus</name>
    <dbReference type="NCBI Taxonomy" id="2728835"/>
    <lineage>
        <taxon>Bacteria</taxon>
        <taxon>Pseudomonadati</taxon>
        <taxon>Verrucomicrobiota</taxon>
        <taxon>Verrucomicrobiia</taxon>
        <taxon>Verrucomicrobiales</taxon>
        <taxon>Verrucomicrobiaceae</taxon>
        <taxon>Luteolibacter</taxon>
    </lineage>
</organism>
<dbReference type="EMBL" id="CP051774">
    <property type="protein sequence ID" value="QJE97460.1"/>
    <property type="molecule type" value="Genomic_DNA"/>
</dbReference>
<evidence type="ECO:0000259" key="3">
    <source>
        <dbReference type="SMART" id="SM00226"/>
    </source>
</evidence>
<gene>
    <name evidence="4" type="ORF">HHL09_17270</name>
</gene>
<sequence length="141" mass="15411">MAESLFRKAVEKRGDFIVQSAGVAAYPGDKANPETVKLLSSRGIAVDGFRSQPLSEELVEQATHIFAMTSGHLEALENLFPDYSDKFYLTCEFVEIPGRGVAADVPDPIGMGRKAYEETAKTLDLAIPTLIAFIDQTWQGD</sequence>
<keyword evidence="5" id="KW-1185">Reference proteome</keyword>
<evidence type="ECO:0000256" key="2">
    <source>
        <dbReference type="ARBA" id="ARBA00051722"/>
    </source>
</evidence>
<evidence type="ECO:0000313" key="5">
    <source>
        <dbReference type="Proteomes" id="UP000501812"/>
    </source>
</evidence>
<proteinExistence type="predicted"/>